<dbReference type="Proteomes" id="UP000636709">
    <property type="component" value="Unassembled WGS sequence"/>
</dbReference>
<comment type="caution">
    <text evidence="4">The sequence shown here is derived from an EMBL/GenBank/DDBJ whole genome shotgun (WGS) entry which is preliminary data.</text>
</comment>
<dbReference type="PANTHER" id="PTHR11709:SF115">
    <property type="entry name" value="OS07G0119400 PROTEIN"/>
    <property type="match status" value="1"/>
</dbReference>
<comment type="similarity">
    <text evidence="1">Belongs to the multicopper oxidase family.</text>
</comment>
<feature type="domain" description="Plastocyanin-like" evidence="3">
    <location>
        <begin position="242"/>
        <end position="278"/>
    </location>
</feature>
<dbReference type="SUPFAM" id="SSF49503">
    <property type="entry name" value="Cupredoxins"/>
    <property type="match status" value="2"/>
</dbReference>
<proteinExistence type="inferred from homology"/>
<dbReference type="AlphaFoldDB" id="A0A835B475"/>
<evidence type="ECO:0000259" key="3">
    <source>
        <dbReference type="Pfam" id="PF07731"/>
    </source>
</evidence>
<evidence type="ECO:0000256" key="1">
    <source>
        <dbReference type="ARBA" id="ARBA00010609"/>
    </source>
</evidence>
<dbReference type="Pfam" id="PF07731">
    <property type="entry name" value="Cu-oxidase_2"/>
    <property type="match status" value="1"/>
</dbReference>
<dbReference type="GO" id="GO:0016491">
    <property type="term" value="F:oxidoreductase activity"/>
    <property type="evidence" value="ECO:0007669"/>
    <property type="project" value="InterPro"/>
</dbReference>
<evidence type="ECO:0000259" key="2">
    <source>
        <dbReference type="Pfam" id="PF00394"/>
    </source>
</evidence>
<evidence type="ECO:0008006" key="6">
    <source>
        <dbReference type="Google" id="ProtNLM"/>
    </source>
</evidence>
<reference evidence="4" key="1">
    <citation type="submission" date="2020-07" db="EMBL/GenBank/DDBJ databases">
        <title>Genome sequence and genetic diversity analysis of an under-domesticated orphan crop, white fonio (Digitaria exilis).</title>
        <authorList>
            <person name="Bennetzen J.L."/>
            <person name="Chen S."/>
            <person name="Ma X."/>
            <person name="Wang X."/>
            <person name="Yssel A.E.J."/>
            <person name="Chaluvadi S.R."/>
            <person name="Johnson M."/>
            <person name="Gangashetty P."/>
            <person name="Hamidou F."/>
            <person name="Sanogo M.D."/>
            <person name="Zwaenepoel A."/>
            <person name="Wallace J."/>
            <person name="Van De Peer Y."/>
            <person name="Van Deynze A."/>
        </authorList>
    </citation>
    <scope>NUCLEOTIDE SEQUENCE</scope>
    <source>
        <tissue evidence="4">Leaves</tissue>
    </source>
</reference>
<dbReference type="InterPro" id="IPR011706">
    <property type="entry name" value="Cu-oxidase_C"/>
</dbReference>
<dbReference type="Pfam" id="PF00394">
    <property type="entry name" value="Cu-oxidase"/>
    <property type="match status" value="1"/>
</dbReference>
<dbReference type="InterPro" id="IPR045087">
    <property type="entry name" value="Cu-oxidase_fam"/>
</dbReference>
<feature type="domain" description="Plastocyanin-like" evidence="2">
    <location>
        <begin position="43"/>
        <end position="130"/>
    </location>
</feature>
<organism evidence="4 5">
    <name type="scientific">Digitaria exilis</name>
    <dbReference type="NCBI Taxonomy" id="1010633"/>
    <lineage>
        <taxon>Eukaryota</taxon>
        <taxon>Viridiplantae</taxon>
        <taxon>Streptophyta</taxon>
        <taxon>Embryophyta</taxon>
        <taxon>Tracheophyta</taxon>
        <taxon>Spermatophyta</taxon>
        <taxon>Magnoliopsida</taxon>
        <taxon>Liliopsida</taxon>
        <taxon>Poales</taxon>
        <taxon>Poaceae</taxon>
        <taxon>PACMAD clade</taxon>
        <taxon>Panicoideae</taxon>
        <taxon>Panicodae</taxon>
        <taxon>Paniceae</taxon>
        <taxon>Anthephorinae</taxon>
        <taxon>Digitaria</taxon>
    </lineage>
</organism>
<dbReference type="Gene3D" id="2.60.40.420">
    <property type="entry name" value="Cupredoxins - blue copper proteins"/>
    <property type="match status" value="2"/>
</dbReference>
<sequence length="366" mass="41224">MSHLHLLPFPRPPPRRRRFRQLGALNVYQRPSIPVPYPPPAGDFTLLVGDWYKSSNRQLRQTLDAGAPPREGLLINGVRSPPPAFNGELGKTYLFHMSSIGLKLRLVEVEGTHPVQNMYDSLDVHAGHSMASSSSTSRHWTGLRGRRLHAVLPSEPHGSRRWGRCTTWSVNQARSFRWNLRLAWRDPTHKTRSDHTTSRTLVLESSAAAVGAGRRRCAVNGVTFLADNYNIANVIERDSVPLRPGVRLNLHEFVEVVFQNTENELQSWHLDGYDFWVVYPNGWSATLVSLDNQGMWNLRSAIWDRQYLASSSTSGSGCHSRASPMTTASLPMPFSVAGPPAFHTDEQDEDLMQSWHPDGYDFWVVG</sequence>
<dbReference type="InterPro" id="IPR001117">
    <property type="entry name" value="Cu-oxidase_2nd"/>
</dbReference>
<evidence type="ECO:0000313" key="5">
    <source>
        <dbReference type="Proteomes" id="UP000636709"/>
    </source>
</evidence>
<gene>
    <name evidence="4" type="ORF">HU200_044704</name>
</gene>
<dbReference type="OrthoDB" id="2121828at2759"/>
<keyword evidence="5" id="KW-1185">Reference proteome</keyword>
<dbReference type="EMBL" id="JACEFO010002102">
    <property type="protein sequence ID" value="KAF8683771.1"/>
    <property type="molecule type" value="Genomic_DNA"/>
</dbReference>
<protein>
    <recommendedName>
        <fullName evidence="6">Plastocyanin-like domain-containing protein</fullName>
    </recommendedName>
</protein>
<accession>A0A835B475</accession>
<name>A0A835B475_9POAL</name>
<evidence type="ECO:0000313" key="4">
    <source>
        <dbReference type="EMBL" id="KAF8683771.1"/>
    </source>
</evidence>
<dbReference type="GO" id="GO:0005507">
    <property type="term" value="F:copper ion binding"/>
    <property type="evidence" value="ECO:0007669"/>
    <property type="project" value="InterPro"/>
</dbReference>
<dbReference type="InterPro" id="IPR008972">
    <property type="entry name" value="Cupredoxin"/>
</dbReference>
<dbReference type="PANTHER" id="PTHR11709">
    <property type="entry name" value="MULTI-COPPER OXIDASE"/>
    <property type="match status" value="1"/>
</dbReference>